<proteinExistence type="predicted"/>
<evidence type="ECO:0000313" key="3">
    <source>
        <dbReference type="Proteomes" id="UP000031386"/>
    </source>
</evidence>
<keyword evidence="1" id="KW-0812">Transmembrane</keyword>
<evidence type="ECO:0008006" key="4">
    <source>
        <dbReference type="Google" id="ProtNLM"/>
    </source>
</evidence>
<keyword evidence="1" id="KW-0472">Membrane</keyword>
<dbReference type="InterPro" id="IPR025324">
    <property type="entry name" value="DUF4230"/>
</dbReference>
<dbReference type="Pfam" id="PF14014">
    <property type="entry name" value="DUF4230"/>
    <property type="match status" value="1"/>
</dbReference>
<protein>
    <recommendedName>
        <fullName evidence="4">DUF4230 domain-containing protein</fullName>
    </recommendedName>
</protein>
<organism evidence="2 3">
    <name type="scientific">Parvimonas micra</name>
    <dbReference type="NCBI Taxonomy" id="33033"/>
    <lineage>
        <taxon>Bacteria</taxon>
        <taxon>Bacillati</taxon>
        <taxon>Bacillota</taxon>
        <taxon>Tissierellia</taxon>
        <taxon>Tissierellales</taxon>
        <taxon>Peptoniphilaceae</taxon>
        <taxon>Parvimonas</taxon>
    </lineage>
</organism>
<keyword evidence="3" id="KW-1185">Reference proteome</keyword>
<evidence type="ECO:0000256" key="1">
    <source>
        <dbReference type="SAM" id="Phobius"/>
    </source>
</evidence>
<dbReference type="AlphaFoldDB" id="A0A0B4S337"/>
<dbReference type="KEGG" id="pmic:NW74_02145"/>
<evidence type="ECO:0000313" key="2">
    <source>
        <dbReference type="EMBL" id="AIZ37228.1"/>
    </source>
</evidence>
<keyword evidence="1" id="KW-1133">Transmembrane helix</keyword>
<accession>A0A0B4S337</accession>
<feature type="transmembrane region" description="Helical" evidence="1">
    <location>
        <begin position="6"/>
        <end position="25"/>
    </location>
</feature>
<gene>
    <name evidence="2" type="ORF">NW74_02145</name>
</gene>
<sequence>MPISTIIIVSVLLGIIFFLTFSLIVNNSKPKITNETLGLQVKELKELTTIQYKYKNIATREDWNTLFNIKLPFTKSSFIVTYTGVLKIGIDLSETKVEVDENNKKINIILPEPKILSNDLDLSSVKVYDEKNSIFNPVKIKDYSEFTKSGKENAEADAKESGVFQQSKEVAKKVITDLLNTTKEIKENYKIVFE</sequence>
<name>A0A0B4S337_9FIRM</name>
<reference evidence="2 3" key="1">
    <citation type="submission" date="2014-10" db="EMBL/GenBank/DDBJ databases">
        <title>Complete genome sequence of Parvimonas micra KCOM 1535 (= ChDC B708).</title>
        <authorList>
            <person name="Kook J.-K."/>
            <person name="Park S.-N."/>
            <person name="Lim Y.K."/>
            <person name="Roh H."/>
        </authorList>
    </citation>
    <scope>NUCLEOTIDE SEQUENCE [LARGE SCALE GENOMIC DNA]</scope>
    <source>
        <strain evidence="3">KCOM 1535 / ChDC B708</strain>
    </source>
</reference>
<dbReference type="Proteomes" id="UP000031386">
    <property type="component" value="Chromosome"/>
</dbReference>
<dbReference type="EMBL" id="CP009761">
    <property type="protein sequence ID" value="AIZ37228.1"/>
    <property type="molecule type" value="Genomic_DNA"/>
</dbReference>
<dbReference type="STRING" id="33033.NW74_02145"/>